<dbReference type="STRING" id="5722.A2E618"/>
<reference evidence="2" key="1">
    <citation type="submission" date="2006-10" db="EMBL/GenBank/DDBJ databases">
        <authorList>
            <person name="Amadeo P."/>
            <person name="Zhao Q."/>
            <person name="Wortman J."/>
            <person name="Fraser-Liggett C."/>
            <person name="Carlton J."/>
        </authorList>
    </citation>
    <scope>NUCLEOTIDE SEQUENCE</scope>
    <source>
        <strain evidence="2">G3</strain>
    </source>
</reference>
<dbReference type="VEuPathDB" id="TrichDB:TVAGG3_0365970"/>
<keyword evidence="3" id="KW-1185">Reference proteome</keyword>
<protein>
    <submittedName>
        <fullName evidence="2">Uncharacterized protein</fullName>
    </submittedName>
</protein>
<dbReference type="KEGG" id="tva:4769810"/>
<name>A2E618_TRIV3</name>
<dbReference type="EMBL" id="DS113311">
    <property type="protein sequence ID" value="EAY11860.1"/>
    <property type="molecule type" value="Genomic_DNA"/>
</dbReference>
<dbReference type="RefSeq" id="XP_001324083.1">
    <property type="nucleotide sequence ID" value="XM_001324048.1"/>
</dbReference>
<accession>A2E618</accession>
<sequence length="503" mass="58022">MCDIHESRVNDDKMVNDVSNQLQLSKLRQIFYRWADDAISLKKIHDKIRNVRKMMVNSSLNRYFSKWVSNYSISKFNREKTQEYIEKSTNTLLKRSFTRWGALFKSTVATKDLRNKISWFIKKNYYKKGLKGFKQNKDEHDMIRKAAIFRRTKLLLTIYNPWKKSYLKFKKLEFLIKSVIDFGRIVSMKKGIIAFKRYHQYLIKKEAEEDEAMKIYEDRKVEIFVRGFIEGSKGFFAAHSESEDLLKSEDSEESIDEVPQKVDVVQEKEPVVEEIPKPIIPPDSKPKPLPNSAPKFEIPEIVAPRRPSFLPAPNKPIVSNTSSPSKVLPSSPPCSPERLRIDNVITHQKAIPLEEDKPNNSLTPVESEKPNELNQKVEEIPTNDQKSEISPKIDQEKEVDPLTVELPPPKPLPQGISPVNASPKPLPQGIESVKATPQPLPMIPPQYEKSAKRTRQEVIELVIAFSKRLNEIQRQPITPELKNEASQIMNEIIQLKSELSVCL</sequence>
<organism evidence="2 3">
    <name type="scientific">Trichomonas vaginalis (strain ATCC PRA-98 / G3)</name>
    <dbReference type="NCBI Taxonomy" id="412133"/>
    <lineage>
        <taxon>Eukaryota</taxon>
        <taxon>Metamonada</taxon>
        <taxon>Parabasalia</taxon>
        <taxon>Trichomonadida</taxon>
        <taxon>Trichomonadidae</taxon>
        <taxon>Trichomonas</taxon>
    </lineage>
</organism>
<feature type="compositionally biased region" description="Low complexity" evidence="1">
    <location>
        <begin position="319"/>
        <end position="329"/>
    </location>
</feature>
<feature type="region of interest" description="Disordered" evidence="1">
    <location>
        <begin position="312"/>
        <end position="338"/>
    </location>
</feature>
<feature type="region of interest" description="Disordered" evidence="1">
    <location>
        <begin position="276"/>
        <end position="295"/>
    </location>
</feature>
<feature type="compositionally biased region" description="Pro residues" evidence="1">
    <location>
        <begin position="278"/>
        <end position="291"/>
    </location>
</feature>
<dbReference type="AlphaFoldDB" id="A2E618"/>
<feature type="region of interest" description="Disordered" evidence="1">
    <location>
        <begin position="352"/>
        <end position="443"/>
    </location>
</feature>
<evidence type="ECO:0000313" key="2">
    <source>
        <dbReference type="EMBL" id="EAY11860.1"/>
    </source>
</evidence>
<gene>
    <name evidence="2" type="ORF">TVAG_362400</name>
</gene>
<evidence type="ECO:0000256" key="1">
    <source>
        <dbReference type="SAM" id="MobiDB-lite"/>
    </source>
</evidence>
<dbReference type="VEuPathDB" id="TrichDB:TVAG_362400"/>
<proteinExistence type="predicted"/>
<dbReference type="InParanoid" id="A2E618"/>
<reference evidence="2" key="2">
    <citation type="journal article" date="2007" name="Science">
        <title>Draft genome sequence of the sexually transmitted pathogen Trichomonas vaginalis.</title>
        <authorList>
            <person name="Carlton J.M."/>
            <person name="Hirt R.P."/>
            <person name="Silva J.C."/>
            <person name="Delcher A.L."/>
            <person name="Schatz M."/>
            <person name="Zhao Q."/>
            <person name="Wortman J.R."/>
            <person name="Bidwell S.L."/>
            <person name="Alsmark U.C.M."/>
            <person name="Besteiro S."/>
            <person name="Sicheritz-Ponten T."/>
            <person name="Noel C.J."/>
            <person name="Dacks J.B."/>
            <person name="Foster P.G."/>
            <person name="Simillion C."/>
            <person name="Van de Peer Y."/>
            <person name="Miranda-Saavedra D."/>
            <person name="Barton G.J."/>
            <person name="Westrop G.D."/>
            <person name="Mueller S."/>
            <person name="Dessi D."/>
            <person name="Fiori P.L."/>
            <person name="Ren Q."/>
            <person name="Paulsen I."/>
            <person name="Zhang H."/>
            <person name="Bastida-Corcuera F.D."/>
            <person name="Simoes-Barbosa A."/>
            <person name="Brown M.T."/>
            <person name="Hayes R.D."/>
            <person name="Mukherjee M."/>
            <person name="Okumura C.Y."/>
            <person name="Schneider R."/>
            <person name="Smith A.J."/>
            <person name="Vanacova S."/>
            <person name="Villalvazo M."/>
            <person name="Haas B.J."/>
            <person name="Pertea M."/>
            <person name="Feldblyum T.V."/>
            <person name="Utterback T.R."/>
            <person name="Shu C.L."/>
            <person name="Osoegawa K."/>
            <person name="de Jong P.J."/>
            <person name="Hrdy I."/>
            <person name="Horvathova L."/>
            <person name="Zubacova Z."/>
            <person name="Dolezal P."/>
            <person name="Malik S.B."/>
            <person name="Logsdon J.M. Jr."/>
            <person name="Henze K."/>
            <person name="Gupta A."/>
            <person name="Wang C.C."/>
            <person name="Dunne R.L."/>
            <person name="Upcroft J.A."/>
            <person name="Upcroft P."/>
            <person name="White O."/>
            <person name="Salzberg S.L."/>
            <person name="Tang P."/>
            <person name="Chiu C.-H."/>
            <person name="Lee Y.-S."/>
            <person name="Embley T.M."/>
            <person name="Coombs G.H."/>
            <person name="Mottram J.C."/>
            <person name="Tachezy J."/>
            <person name="Fraser-Liggett C.M."/>
            <person name="Johnson P.J."/>
        </authorList>
    </citation>
    <scope>NUCLEOTIDE SEQUENCE [LARGE SCALE GENOMIC DNA]</scope>
    <source>
        <strain evidence="2">G3</strain>
    </source>
</reference>
<dbReference type="Proteomes" id="UP000001542">
    <property type="component" value="Unassembled WGS sequence"/>
</dbReference>
<evidence type="ECO:0000313" key="3">
    <source>
        <dbReference type="Proteomes" id="UP000001542"/>
    </source>
</evidence>
<feature type="compositionally biased region" description="Basic and acidic residues" evidence="1">
    <location>
        <begin position="366"/>
        <end position="400"/>
    </location>
</feature>